<sequence>METALLAAISMGRDLLHKNIERPSLAKQSPESEQNPDGRVASTGSTIQGFHLDEDGHWVAELSCGHTQHLRHQPPWQSRAWVLDPTKRIEKIGQPFDCGWCAQGSVSDNLDV</sequence>
<evidence type="ECO:0000256" key="1">
    <source>
        <dbReference type="SAM" id="MobiDB-lite"/>
    </source>
</evidence>
<dbReference type="InterPro" id="IPR021948">
    <property type="entry name" value="DUF3565"/>
</dbReference>
<evidence type="ECO:0000313" key="3">
    <source>
        <dbReference type="Proteomes" id="UP000286071"/>
    </source>
</evidence>
<comment type="caution">
    <text evidence="2">The sequence shown here is derived from an EMBL/GenBank/DDBJ whole genome shotgun (WGS) entry which is preliminary data.</text>
</comment>
<name>A0A423HB83_9PSED</name>
<protein>
    <submittedName>
        <fullName evidence="2">Pressure-regulated protein</fullName>
    </submittedName>
</protein>
<evidence type="ECO:0000313" key="2">
    <source>
        <dbReference type="EMBL" id="RON10426.1"/>
    </source>
</evidence>
<dbReference type="Proteomes" id="UP000286071">
    <property type="component" value="Unassembled WGS sequence"/>
</dbReference>
<reference evidence="2 3" key="1">
    <citation type="submission" date="2016-10" db="EMBL/GenBank/DDBJ databases">
        <title>Comparative genome analysis of multiple Pseudomonas spp. focuses on biocontrol and plant growth promoting traits.</title>
        <authorList>
            <person name="Tao X.-Y."/>
            <person name="Taylor C.G."/>
        </authorList>
    </citation>
    <scope>NUCLEOTIDE SEQUENCE [LARGE SCALE GENOMIC DNA]</scope>
    <source>
        <strain evidence="2 3">48H11</strain>
    </source>
</reference>
<dbReference type="RefSeq" id="WP_123424350.1">
    <property type="nucleotide sequence ID" value="NZ_MOBJ01000005.1"/>
</dbReference>
<feature type="compositionally biased region" description="Polar residues" evidence="1">
    <location>
        <begin position="26"/>
        <end position="35"/>
    </location>
</feature>
<gene>
    <name evidence="2" type="ORF">BK659_06400</name>
</gene>
<accession>A0A423HB83</accession>
<organism evidence="2 3">
    <name type="scientific">Pseudomonas brassicacearum</name>
    <dbReference type="NCBI Taxonomy" id="930166"/>
    <lineage>
        <taxon>Bacteria</taxon>
        <taxon>Pseudomonadati</taxon>
        <taxon>Pseudomonadota</taxon>
        <taxon>Gammaproteobacteria</taxon>
        <taxon>Pseudomonadales</taxon>
        <taxon>Pseudomonadaceae</taxon>
        <taxon>Pseudomonas</taxon>
    </lineage>
</organism>
<dbReference type="AlphaFoldDB" id="A0A423HB83"/>
<feature type="region of interest" description="Disordered" evidence="1">
    <location>
        <begin position="20"/>
        <end position="47"/>
    </location>
</feature>
<proteinExistence type="predicted"/>
<dbReference type="EMBL" id="MOBJ01000005">
    <property type="protein sequence ID" value="RON10426.1"/>
    <property type="molecule type" value="Genomic_DNA"/>
</dbReference>
<dbReference type="OrthoDB" id="9799128at2"/>
<dbReference type="Pfam" id="PF12088">
    <property type="entry name" value="DUF3565"/>
    <property type="match status" value="1"/>
</dbReference>